<dbReference type="Gene3D" id="3.40.50.1010">
    <property type="entry name" value="5'-nuclease"/>
    <property type="match status" value="1"/>
</dbReference>
<reference evidence="7 8" key="1">
    <citation type="submission" date="2023-12" db="EMBL/GenBank/DDBJ databases">
        <title>Description of new species of Mycobacterium terrae complex isolated from sewage at the Sao Paulo Zoological Park Foundation in Brazil.</title>
        <authorList>
            <person name="Romagnoli C.L."/>
            <person name="Conceicao E.C."/>
            <person name="Machado E."/>
            <person name="Barreto L.B.P.F."/>
            <person name="Sharma A."/>
            <person name="Silva N.M."/>
            <person name="Marques L.E."/>
            <person name="Juliana M.A."/>
            <person name="Lourenco M.C.S."/>
            <person name="Digiampietri L.A."/>
            <person name="Suffys P.N."/>
            <person name="Viana-Niero C."/>
        </authorList>
    </citation>
    <scope>NUCLEOTIDE SEQUENCE [LARGE SCALE GENOMIC DNA]</scope>
    <source>
        <strain evidence="7 8">MYC123</strain>
    </source>
</reference>
<evidence type="ECO:0000256" key="2">
    <source>
        <dbReference type="ARBA" id="ARBA00022722"/>
    </source>
</evidence>
<evidence type="ECO:0000256" key="1">
    <source>
        <dbReference type="ARBA" id="ARBA00022649"/>
    </source>
</evidence>
<keyword evidence="2" id="KW-0540">Nuclease</keyword>
<dbReference type="CDD" id="cd09872">
    <property type="entry name" value="PIN_Sll0205-like"/>
    <property type="match status" value="1"/>
</dbReference>
<evidence type="ECO:0000313" key="7">
    <source>
        <dbReference type="EMBL" id="MEB3049156.1"/>
    </source>
</evidence>
<keyword evidence="3" id="KW-0479">Metal-binding</keyword>
<dbReference type="Pfam" id="PF01850">
    <property type="entry name" value="PIN"/>
    <property type="match status" value="1"/>
</dbReference>
<keyword evidence="4" id="KW-0378">Hydrolase</keyword>
<evidence type="ECO:0000256" key="4">
    <source>
        <dbReference type="ARBA" id="ARBA00022801"/>
    </source>
</evidence>
<protein>
    <submittedName>
        <fullName evidence="7">Type II toxin-antitoxin system VapC family toxin</fullName>
    </submittedName>
</protein>
<dbReference type="InterPro" id="IPR052919">
    <property type="entry name" value="TA_system_RNase"/>
</dbReference>
<dbReference type="InterPro" id="IPR029060">
    <property type="entry name" value="PIN-like_dom_sf"/>
</dbReference>
<keyword evidence="5" id="KW-0460">Magnesium</keyword>
<proteinExistence type="predicted"/>
<dbReference type="Proteomes" id="UP001299046">
    <property type="component" value="Unassembled WGS sequence"/>
</dbReference>
<dbReference type="RefSeq" id="WP_224865244.1">
    <property type="nucleotide sequence ID" value="NZ_JAYJJT010000004.1"/>
</dbReference>
<keyword evidence="8" id="KW-1185">Reference proteome</keyword>
<keyword evidence="1" id="KW-1277">Toxin-antitoxin system</keyword>
<dbReference type="EMBL" id="JAYJJT010000004">
    <property type="protein sequence ID" value="MEB3049156.1"/>
    <property type="molecule type" value="Genomic_DNA"/>
</dbReference>
<evidence type="ECO:0000313" key="8">
    <source>
        <dbReference type="Proteomes" id="UP001299046"/>
    </source>
</evidence>
<evidence type="ECO:0000256" key="5">
    <source>
        <dbReference type="ARBA" id="ARBA00022842"/>
    </source>
</evidence>
<comment type="caution">
    <text evidence="7">The sequence shown here is derived from an EMBL/GenBank/DDBJ whole genome shotgun (WGS) entry which is preliminary data.</text>
</comment>
<evidence type="ECO:0000256" key="3">
    <source>
        <dbReference type="ARBA" id="ARBA00022723"/>
    </source>
</evidence>
<dbReference type="InterPro" id="IPR002716">
    <property type="entry name" value="PIN_dom"/>
</dbReference>
<gene>
    <name evidence="7" type="ORF">KV112_05255</name>
</gene>
<name>A0ABU5YGG6_9MYCO</name>
<organism evidence="7 8">
    <name type="scientific">[Mycobacterium] zoologicum</name>
    <dbReference type="NCBI Taxonomy" id="2872311"/>
    <lineage>
        <taxon>Bacteria</taxon>
        <taxon>Bacillati</taxon>
        <taxon>Actinomycetota</taxon>
        <taxon>Actinomycetes</taxon>
        <taxon>Mycobacteriales</taxon>
        <taxon>Mycobacteriaceae</taxon>
        <taxon>Mycolicibacter</taxon>
    </lineage>
</organism>
<feature type="domain" description="PIN" evidence="6">
    <location>
        <begin position="4"/>
        <end position="116"/>
    </location>
</feature>
<evidence type="ECO:0000259" key="6">
    <source>
        <dbReference type="Pfam" id="PF01850"/>
    </source>
</evidence>
<dbReference type="InterPro" id="IPR041705">
    <property type="entry name" value="PIN_Sll0205"/>
</dbReference>
<dbReference type="SUPFAM" id="SSF88723">
    <property type="entry name" value="PIN domain-like"/>
    <property type="match status" value="1"/>
</dbReference>
<dbReference type="PANTHER" id="PTHR36173">
    <property type="entry name" value="RIBONUCLEASE VAPC16-RELATED"/>
    <property type="match status" value="1"/>
</dbReference>
<accession>A0ABU5YGG6</accession>
<sequence>MRGLLDTHVVLWWLADDDRLSAAHRELISEPVNELFVSAVTVAEVSIKASLGKLGAPAGFNDAVRESGFRELPFTASHAEELRHLPWHHRDPFDRMLVAQALVERLEFVTADARLGAYSVRCV</sequence>
<dbReference type="PANTHER" id="PTHR36173:SF2">
    <property type="entry name" value="RIBONUCLEASE VAPC16"/>
    <property type="match status" value="1"/>
</dbReference>